<accession>A0A0B2V8D1</accession>
<protein>
    <submittedName>
        <fullName evidence="2">Uncharacterized protein</fullName>
    </submittedName>
</protein>
<comment type="caution">
    <text evidence="2">The sequence shown here is derived from an EMBL/GenBank/DDBJ whole genome shotgun (WGS) entry which is preliminary data.</text>
</comment>
<dbReference type="EMBL" id="JPKZ01002225">
    <property type="protein sequence ID" value="KHN77793.1"/>
    <property type="molecule type" value="Genomic_DNA"/>
</dbReference>
<sequence>MSFHSFRLIFIQCFISTGIAVSVSAYNERQIGAKYVKDNESTMSLQLSDVEPQKTNLELAVVPRYPNLMAINTSDEENVEMNFIHFDAPRAAFLSAFVGVVAVMIVVVVFKALSLLRPHICKAHHGRTAQHEANMSQRGTDHNEPSTKDIVMSKCSHEKKVVQMVETLDDGKHVPFKFDSAEYRNTGGMECGYIPKVALYYVDVIGGSEAYNASTLVSSVFSSGTDSGEYSDSNSTNASVDTLELDMFGFEKINVEQSDL</sequence>
<reference evidence="2 3" key="1">
    <citation type="submission" date="2014-11" db="EMBL/GenBank/DDBJ databases">
        <title>Genetic blueprint of the zoonotic pathogen Toxocara canis.</title>
        <authorList>
            <person name="Zhu X.-Q."/>
            <person name="Korhonen P.K."/>
            <person name="Cai H."/>
            <person name="Young N.D."/>
            <person name="Nejsum P."/>
            <person name="von Samson-Himmelstjerna G."/>
            <person name="Boag P.R."/>
            <person name="Tan P."/>
            <person name="Li Q."/>
            <person name="Min J."/>
            <person name="Yang Y."/>
            <person name="Wang X."/>
            <person name="Fang X."/>
            <person name="Hall R.S."/>
            <person name="Hofmann A."/>
            <person name="Sternberg P.W."/>
            <person name="Jex A.R."/>
            <person name="Gasser R.B."/>
        </authorList>
    </citation>
    <scope>NUCLEOTIDE SEQUENCE [LARGE SCALE GENOMIC DNA]</scope>
    <source>
        <strain evidence="2">PN_DK_2014</strain>
    </source>
</reference>
<keyword evidence="1" id="KW-0472">Membrane</keyword>
<evidence type="ECO:0000313" key="2">
    <source>
        <dbReference type="EMBL" id="KHN77793.1"/>
    </source>
</evidence>
<keyword evidence="3" id="KW-1185">Reference proteome</keyword>
<gene>
    <name evidence="2" type="ORF">Tcan_03517</name>
</gene>
<proteinExistence type="predicted"/>
<name>A0A0B2V8D1_TOXCA</name>
<evidence type="ECO:0000256" key="1">
    <source>
        <dbReference type="SAM" id="Phobius"/>
    </source>
</evidence>
<dbReference type="Proteomes" id="UP000031036">
    <property type="component" value="Unassembled WGS sequence"/>
</dbReference>
<keyword evidence="1" id="KW-1133">Transmembrane helix</keyword>
<organism evidence="2 3">
    <name type="scientific">Toxocara canis</name>
    <name type="common">Canine roundworm</name>
    <dbReference type="NCBI Taxonomy" id="6265"/>
    <lineage>
        <taxon>Eukaryota</taxon>
        <taxon>Metazoa</taxon>
        <taxon>Ecdysozoa</taxon>
        <taxon>Nematoda</taxon>
        <taxon>Chromadorea</taxon>
        <taxon>Rhabditida</taxon>
        <taxon>Spirurina</taxon>
        <taxon>Ascaridomorpha</taxon>
        <taxon>Ascaridoidea</taxon>
        <taxon>Toxocaridae</taxon>
        <taxon>Toxocara</taxon>
    </lineage>
</organism>
<evidence type="ECO:0000313" key="3">
    <source>
        <dbReference type="Proteomes" id="UP000031036"/>
    </source>
</evidence>
<feature type="transmembrane region" description="Helical" evidence="1">
    <location>
        <begin position="6"/>
        <end position="27"/>
    </location>
</feature>
<feature type="transmembrane region" description="Helical" evidence="1">
    <location>
        <begin position="91"/>
        <end position="113"/>
    </location>
</feature>
<keyword evidence="1" id="KW-0812">Transmembrane</keyword>
<dbReference type="AlphaFoldDB" id="A0A0B2V8D1"/>